<gene>
    <name evidence="1" type="ORF">E5357_09890</name>
</gene>
<evidence type="ECO:0000313" key="1">
    <source>
        <dbReference type="EMBL" id="TGX98119.1"/>
    </source>
</evidence>
<name>A0AC61QZK1_9FIRM</name>
<accession>A0AC61QZK1</accession>
<proteinExistence type="predicted"/>
<comment type="caution">
    <text evidence="1">The sequence shown here is derived from an EMBL/GenBank/DDBJ whole genome shotgun (WGS) entry which is preliminary data.</text>
</comment>
<protein>
    <submittedName>
        <fullName evidence="1">Response regulator</fullName>
    </submittedName>
</protein>
<dbReference type="EMBL" id="SRZB01000021">
    <property type="protein sequence ID" value="TGX98119.1"/>
    <property type="molecule type" value="Genomic_DNA"/>
</dbReference>
<keyword evidence="2" id="KW-1185">Reference proteome</keyword>
<sequence>MEKKRKSFYFLLTVSTLAIVCFVTFFYTKQLNQTISDNIIHSISEIAEHDKTAIQTYIETCWENLAKIHQRFFYYNCKTPQDIETGLNLECASSGFSHIYLIAEDGAVYTDKYASCIPGDHAANGAQDFLSYFLNDTEKVVARFEGNIQNTDGEKENILYGIRLKDSKIGGKKMSALIGISDISSIRDNMVIDSFIKNGEARGHSALIDMNGDYIVNINKEIYLNKRNNLFKHLSESRDSEFSNEEVRQRLKNLETFGFYHAHDGEKYRELFYFMPFGNEINLYFTMSVNEEVFMEQTRAFVTMSMVMMAICIATVIGMLLVMMRYQLKTIRASEKAKSQKEFLSNMSHEIRTPLNGLIGMNHLLLANIDDDTRKPQIKEWLRKSHSTANYLLSLVNDVLDMSKLQAGKVDIINEPLSLPVLIDEISSMQADNIKNRGVEFIVEKKLTEPYIEGDATRIKQILMNIIGNAAKFTPKGKYIRFSVTQEKTDAMHVTTIYQCEDAGIGISKEYISQIFDPFSQERNRNTNGVKGTGLGMAISKLLTNAMGGNITVESELHVGSTFTVTIPSVIVKDIPEHQKQFEKENTSEDDTLAADKESNRPVKVLVAEDVELNAEILLEILEMEGFETSLAKNGIEAVELFSASAIGEFDIILMDMQMPVMDGCTASMEIRKLERADAKSVMIYACTANTFQEDKERALASGMNDFLTKPIDIDILLKKIENTAKQL</sequence>
<evidence type="ECO:0000313" key="2">
    <source>
        <dbReference type="Proteomes" id="UP000307720"/>
    </source>
</evidence>
<dbReference type="Proteomes" id="UP000307720">
    <property type="component" value="Unassembled WGS sequence"/>
</dbReference>
<organism evidence="1 2">
    <name type="scientific">Hominisplanchenecus murintestinalis</name>
    <dbReference type="NCBI Taxonomy" id="2941517"/>
    <lineage>
        <taxon>Bacteria</taxon>
        <taxon>Bacillati</taxon>
        <taxon>Bacillota</taxon>
        <taxon>Clostridia</taxon>
        <taxon>Lachnospirales</taxon>
        <taxon>Lachnospiraceae</taxon>
        <taxon>Hominisplanchenecus</taxon>
    </lineage>
</organism>
<reference evidence="1" key="1">
    <citation type="submission" date="2019-04" db="EMBL/GenBank/DDBJ databases">
        <title>Microbes associate with the intestines of laboratory mice.</title>
        <authorList>
            <person name="Navarre W."/>
            <person name="Wong E."/>
            <person name="Huang K."/>
            <person name="Tropini C."/>
            <person name="Ng K."/>
            <person name="Yu B."/>
        </authorList>
    </citation>
    <scope>NUCLEOTIDE SEQUENCE</scope>
    <source>
        <strain evidence="1">NM72_1-8</strain>
    </source>
</reference>